<keyword evidence="2" id="KW-1185">Reference proteome</keyword>
<proteinExistence type="predicted"/>
<dbReference type="GeneID" id="25916882"/>
<dbReference type="InterPro" id="IPR012677">
    <property type="entry name" value="Nucleotide-bd_a/b_plait_sf"/>
</dbReference>
<dbReference type="SUPFAM" id="SSF54928">
    <property type="entry name" value="RNA-binding domain, RBD"/>
    <property type="match status" value="1"/>
</dbReference>
<protein>
    <submittedName>
        <fullName evidence="1">Uncharacterized protein</fullName>
    </submittedName>
</protein>
<dbReference type="InterPro" id="IPR035979">
    <property type="entry name" value="RBD_domain_sf"/>
</dbReference>
<dbReference type="GO" id="GO:0003676">
    <property type="term" value="F:nucleic acid binding"/>
    <property type="evidence" value="ECO:0007669"/>
    <property type="project" value="InterPro"/>
</dbReference>
<dbReference type="RefSeq" id="XP_014144989.1">
    <property type="nucleotide sequence ID" value="XM_014289514.1"/>
</dbReference>
<feature type="non-terminal residue" evidence="1">
    <location>
        <position position="71"/>
    </location>
</feature>
<dbReference type="Proteomes" id="UP000054560">
    <property type="component" value="Unassembled WGS sequence"/>
</dbReference>
<dbReference type="Gene3D" id="3.30.70.330">
    <property type="match status" value="1"/>
</dbReference>
<dbReference type="EMBL" id="KQ249539">
    <property type="protein sequence ID" value="KNC71087.1"/>
    <property type="molecule type" value="Genomic_DNA"/>
</dbReference>
<accession>A0A0L0F327</accession>
<evidence type="ECO:0000313" key="2">
    <source>
        <dbReference type="Proteomes" id="UP000054560"/>
    </source>
</evidence>
<sequence length="71" mass="8131">MDPQVQAQAQQQGQYPVQQQSGNTNLWCGELKPYMTDIFISQAFNQAGFYPHTVKMINNRNTGMPAGYWYV</sequence>
<evidence type="ECO:0000313" key="1">
    <source>
        <dbReference type="EMBL" id="KNC71087.1"/>
    </source>
</evidence>
<dbReference type="AlphaFoldDB" id="A0A0L0F327"/>
<organism evidence="1 2">
    <name type="scientific">Sphaeroforma arctica JP610</name>
    <dbReference type="NCBI Taxonomy" id="667725"/>
    <lineage>
        <taxon>Eukaryota</taxon>
        <taxon>Ichthyosporea</taxon>
        <taxon>Ichthyophonida</taxon>
        <taxon>Sphaeroforma</taxon>
    </lineage>
</organism>
<dbReference type="OrthoDB" id="446113at2759"/>
<dbReference type="STRING" id="667725.A0A0L0F327"/>
<gene>
    <name evidence="1" type="ORF">SARC_16378</name>
</gene>
<name>A0A0L0F327_9EUKA</name>
<reference evidence="1 2" key="1">
    <citation type="submission" date="2011-02" db="EMBL/GenBank/DDBJ databases">
        <title>The Genome Sequence of Sphaeroforma arctica JP610.</title>
        <authorList>
            <consortium name="The Broad Institute Genome Sequencing Platform"/>
            <person name="Russ C."/>
            <person name="Cuomo C."/>
            <person name="Young S.K."/>
            <person name="Zeng Q."/>
            <person name="Gargeya S."/>
            <person name="Alvarado L."/>
            <person name="Berlin A."/>
            <person name="Chapman S.B."/>
            <person name="Chen Z."/>
            <person name="Freedman E."/>
            <person name="Gellesch M."/>
            <person name="Goldberg J."/>
            <person name="Griggs A."/>
            <person name="Gujja S."/>
            <person name="Heilman E."/>
            <person name="Heiman D."/>
            <person name="Howarth C."/>
            <person name="Mehta T."/>
            <person name="Neiman D."/>
            <person name="Pearson M."/>
            <person name="Roberts A."/>
            <person name="Saif S."/>
            <person name="Shea T."/>
            <person name="Shenoy N."/>
            <person name="Sisk P."/>
            <person name="Stolte C."/>
            <person name="Sykes S."/>
            <person name="White J."/>
            <person name="Yandava C."/>
            <person name="Burger G."/>
            <person name="Gray M.W."/>
            <person name="Holland P.W.H."/>
            <person name="King N."/>
            <person name="Lang F.B.F."/>
            <person name="Roger A.J."/>
            <person name="Ruiz-Trillo I."/>
            <person name="Haas B."/>
            <person name="Nusbaum C."/>
            <person name="Birren B."/>
        </authorList>
    </citation>
    <scope>NUCLEOTIDE SEQUENCE [LARGE SCALE GENOMIC DNA]</scope>
    <source>
        <strain evidence="1 2">JP610</strain>
    </source>
</reference>